<dbReference type="Proteomes" id="UP001497525">
    <property type="component" value="Unassembled WGS sequence"/>
</dbReference>
<evidence type="ECO:0000313" key="5">
    <source>
        <dbReference type="EMBL" id="CAL5130513.1"/>
    </source>
</evidence>
<sequence>MLKTKCTDVEFIGEGSSSKVSDLGSETERNLGGNFTVEANKPKNMNIQPPPVTSDHRSGKLAHEENDTVTRKSDNKPKVDETRAENSDPSMEKDIEMLLDRILDHSTRGSAVTSLSKKVDRVSQIGILLYLRPAIMPALVLEIVKHYPVNGTQLLDKSAAEIICAIVLLFQQVVLDHRVRLHFLSTNILTYLLPYLKQSTFDRHTEQLRVSLLGLFATAASKVPLEFLERVLLQISATDESTFCTDNEDENALSLGNDLYDQAVSSLVICLSEVGKTMALILLARLLTSPRLLRCLRTDQGRFHKLVSALTFVVSYMARSFSRISSENQGTDVNRFWWSLASIDFEKAKRLLRFTLDCIYRLAGDDRMCLALRICLPVELRGRLFSTIFHNDSEVDMWLDALWKRLNFNSASMTPNQISSMSSPLKSLPGCGL</sequence>
<reference evidence="5" key="1">
    <citation type="submission" date="2024-06" db="EMBL/GenBank/DDBJ databases">
        <authorList>
            <person name="Liu X."/>
            <person name="Lenzi L."/>
            <person name="Haldenby T S."/>
            <person name="Uol C."/>
        </authorList>
    </citation>
    <scope>NUCLEOTIDE SEQUENCE</scope>
</reference>
<dbReference type="GO" id="GO:0000932">
    <property type="term" value="C:P-body"/>
    <property type="evidence" value="ECO:0007669"/>
    <property type="project" value="UniProtKB-SubCell"/>
</dbReference>
<comment type="subcellular location">
    <subcellularLocation>
        <location evidence="1">Cytoplasm</location>
        <location evidence="1">P-body</location>
    </subcellularLocation>
</comment>
<dbReference type="GO" id="GO:0030014">
    <property type="term" value="C:CCR4-NOT complex"/>
    <property type="evidence" value="ECO:0007669"/>
    <property type="project" value="InterPro"/>
</dbReference>
<dbReference type="Pfam" id="PF04078">
    <property type="entry name" value="Rcd1"/>
    <property type="match status" value="1"/>
</dbReference>
<protein>
    <recommendedName>
        <fullName evidence="2">CCR4-NOT transcription complex subunit 9</fullName>
    </recommendedName>
    <alternativeName>
        <fullName evidence="3">Cell differentiation protein RQCD1 homolog</fullName>
    </alternativeName>
</protein>
<dbReference type="InterPro" id="IPR007216">
    <property type="entry name" value="CNOT9"/>
</dbReference>
<comment type="caution">
    <text evidence="5">The sequence shown here is derived from an EMBL/GenBank/DDBJ whole genome shotgun (WGS) entry which is preliminary data.</text>
</comment>
<evidence type="ECO:0000256" key="3">
    <source>
        <dbReference type="ARBA" id="ARBA00030283"/>
    </source>
</evidence>
<gene>
    <name evidence="5" type="ORF">CDAUBV1_LOCUS2578</name>
</gene>
<evidence type="ECO:0000256" key="1">
    <source>
        <dbReference type="ARBA" id="ARBA00004201"/>
    </source>
</evidence>
<dbReference type="Gene3D" id="1.25.10.10">
    <property type="entry name" value="Leucine-rich Repeat Variant"/>
    <property type="match status" value="1"/>
</dbReference>
<dbReference type="AlphaFoldDB" id="A0AAV2T5C1"/>
<organism evidence="5 6">
    <name type="scientific">Calicophoron daubneyi</name>
    <name type="common">Rumen fluke</name>
    <name type="synonym">Paramphistomum daubneyi</name>
    <dbReference type="NCBI Taxonomy" id="300641"/>
    <lineage>
        <taxon>Eukaryota</taxon>
        <taxon>Metazoa</taxon>
        <taxon>Spiralia</taxon>
        <taxon>Lophotrochozoa</taxon>
        <taxon>Platyhelminthes</taxon>
        <taxon>Trematoda</taxon>
        <taxon>Digenea</taxon>
        <taxon>Plagiorchiida</taxon>
        <taxon>Pronocephalata</taxon>
        <taxon>Paramphistomoidea</taxon>
        <taxon>Paramphistomidae</taxon>
        <taxon>Calicophoron</taxon>
    </lineage>
</organism>
<feature type="region of interest" description="Disordered" evidence="4">
    <location>
        <begin position="15"/>
        <end position="90"/>
    </location>
</feature>
<dbReference type="InterPro" id="IPR011989">
    <property type="entry name" value="ARM-like"/>
</dbReference>
<dbReference type="GO" id="GO:0006402">
    <property type="term" value="P:mRNA catabolic process"/>
    <property type="evidence" value="ECO:0007669"/>
    <property type="project" value="InterPro"/>
</dbReference>
<evidence type="ECO:0000256" key="4">
    <source>
        <dbReference type="SAM" id="MobiDB-lite"/>
    </source>
</evidence>
<dbReference type="PANTHER" id="PTHR12262">
    <property type="entry name" value="CCR4-NOT TRANSCRIPTION COMPLEX SUBUNIT 9"/>
    <property type="match status" value="1"/>
</dbReference>
<evidence type="ECO:0000313" key="6">
    <source>
        <dbReference type="Proteomes" id="UP001497525"/>
    </source>
</evidence>
<name>A0AAV2T5C1_CALDB</name>
<evidence type="ECO:0000256" key="2">
    <source>
        <dbReference type="ARBA" id="ARBA00014171"/>
    </source>
</evidence>
<dbReference type="EMBL" id="CAXLJL010000068">
    <property type="protein sequence ID" value="CAL5130513.1"/>
    <property type="molecule type" value="Genomic_DNA"/>
</dbReference>
<feature type="compositionally biased region" description="Basic and acidic residues" evidence="4">
    <location>
        <begin position="54"/>
        <end position="90"/>
    </location>
</feature>
<accession>A0AAV2T5C1</accession>
<proteinExistence type="predicted"/>